<feature type="region of interest" description="Disordered" evidence="1">
    <location>
        <begin position="52"/>
        <end position="79"/>
    </location>
</feature>
<proteinExistence type="predicted"/>
<evidence type="ECO:0000313" key="3">
    <source>
        <dbReference type="Proteomes" id="UP000287171"/>
    </source>
</evidence>
<evidence type="ECO:0000313" key="2">
    <source>
        <dbReference type="EMBL" id="GCE25990.1"/>
    </source>
</evidence>
<gene>
    <name evidence="2" type="ORF">KDA_14740</name>
</gene>
<evidence type="ECO:0000256" key="1">
    <source>
        <dbReference type="SAM" id="MobiDB-lite"/>
    </source>
</evidence>
<sequence>MNIRTKKEHLSGEIYGQQKDMLASYRLRHGKKHPCEMKRRMNQREKKIALNDSSHSYKKNVPSYEKGIHGDLSNQIKIT</sequence>
<protein>
    <submittedName>
        <fullName evidence="2">Uncharacterized protein</fullName>
    </submittedName>
</protein>
<dbReference type="Proteomes" id="UP000287171">
    <property type="component" value="Unassembled WGS sequence"/>
</dbReference>
<dbReference type="AlphaFoldDB" id="A0A402B3R4"/>
<comment type="caution">
    <text evidence="2">The sequence shown here is derived from an EMBL/GenBank/DDBJ whole genome shotgun (WGS) entry which is preliminary data.</text>
</comment>
<name>A0A402B3R4_9CHLR</name>
<keyword evidence="3" id="KW-1185">Reference proteome</keyword>
<reference evidence="3" key="1">
    <citation type="submission" date="2018-12" db="EMBL/GenBank/DDBJ databases">
        <title>Tengunoibacter tsumagoiensis gen. nov., sp. nov., Dictyobacter kobayashii sp. nov., D. alpinus sp. nov., and D. joshuensis sp. nov. and description of Dictyobacteraceae fam. nov. within the order Ktedonobacterales isolated from Tengu-no-mugimeshi.</title>
        <authorList>
            <person name="Wang C.M."/>
            <person name="Zheng Y."/>
            <person name="Sakai Y."/>
            <person name="Toyoda A."/>
            <person name="Minakuchi Y."/>
            <person name="Abe K."/>
            <person name="Yokota A."/>
            <person name="Yabe S."/>
        </authorList>
    </citation>
    <scope>NUCLEOTIDE SEQUENCE [LARGE SCALE GENOMIC DNA]</scope>
    <source>
        <strain evidence="3">Uno16</strain>
    </source>
</reference>
<dbReference type="EMBL" id="BIFT01000001">
    <property type="protein sequence ID" value="GCE25990.1"/>
    <property type="molecule type" value="Genomic_DNA"/>
</dbReference>
<organism evidence="2 3">
    <name type="scientific">Dictyobacter alpinus</name>
    <dbReference type="NCBI Taxonomy" id="2014873"/>
    <lineage>
        <taxon>Bacteria</taxon>
        <taxon>Bacillati</taxon>
        <taxon>Chloroflexota</taxon>
        <taxon>Ktedonobacteria</taxon>
        <taxon>Ktedonobacterales</taxon>
        <taxon>Dictyobacteraceae</taxon>
        <taxon>Dictyobacter</taxon>
    </lineage>
</organism>
<accession>A0A402B3R4</accession>